<dbReference type="PANTHER" id="PTHR43531:SF11">
    <property type="entry name" value="METHYL-ACCEPTING CHEMOTAXIS PROTEIN 3"/>
    <property type="match status" value="1"/>
</dbReference>
<comment type="similarity">
    <text evidence="2">Belongs to the methyl-accepting chemotaxis (MCP) protein family.</text>
</comment>
<dbReference type="PROSITE" id="PS50111">
    <property type="entry name" value="CHEMOTAXIS_TRANSDUC_2"/>
    <property type="match status" value="1"/>
</dbReference>
<feature type="domain" description="Methyl-accepting transducer" evidence="5">
    <location>
        <begin position="1"/>
        <end position="98"/>
    </location>
</feature>
<evidence type="ECO:0000313" key="7">
    <source>
        <dbReference type="Proteomes" id="UP000649604"/>
    </source>
</evidence>
<accession>A0A9D5JU30</accession>
<dbReference type="Proteomes" id="UP000649604">
    <property type="component" value="Unassembled WGS sequence"/>
</dbReference>
<dbReference type="AlphaFoldDB" id="A0A9D5JU30"/>
<evidence type="ECO:0000256" key="1">
    <source>
        <dbReference type="ARBA" id="ARBA00022500"/>
    </source>
</evidence>
<dbReference type="Pfam" id="PF00015">
    <property type="entry name" value="MCPsignal"/>
    <property type="match status" value="1"/>
</dbReference>
<proteinExistence type="inferred from homology"/>
<feature type="non-terminal residue" evidence="6">
    <location>
        <position position="1"/>
    </location>
</feature>
<feature type="compositionally biased region" description="Basic and acidic residues" evidence="4">
    <location>
        <begin position="174"/>
        <end position="188"/>
    </location>
</feature>
<name>A0A9D5JU30_9BACT</name>
<dbReference type="GO" id="GO:0007165">
    <property type="term" value="P:signal transduction"/>
    <property type="evidence" value="ECO:0007669"/>
    <property type="project" value="UniProtKB-KW"/>
</dbReference>
<evidence type="ECO:0000313" key="6">
    <source>
        <dbReference type="EMBL" id="MBD3324100.1"/>
    </source>
</evidence>
<keyword evidence="3" id="KW-0807">Transducer</keyword>
<dbReference type="GO" id="GO:0004888">
    <property type="term" value="F:transmembrane signaling receptor activity"/>
    <property type="evidence" value="ECO:0007669"/>
    <property type="project" value="TreeGrafter"/>
</dbReference>
<feature type="region of interest" description="Disordered" evidence="4">
    <location>
        <begin position="130"/>
        <end position="188"/>
    </location>
</feature>
<comment type="caution">
    <text evidence="6">The sequence shown here is derived from an EMBL/GenBank/DDBJ whole genome shotgun (WGS) entry which is preliminary data.</text>
</comment>
<dbReference type="InterPro" id="IPR004089">
    <property type="entry name" value="MCPsignal_dom"/>
</dbReference>
<feature type="region of interest" description="Disordered" evidence="4">
    <location>
        <begin position="82"/>
        <end position="101"/>
    </location>
</feature>
<evidence type="ECO:0000256" key="3">
    <source>
        <dbReference type="PROSITE-ProRule" id="PRU00284"/>
    </source>
</evidence>
<dbReference type="GO" id="GO:0006935">
    <property type="term" value="P:chemotaxis"/>
    <property type="evidence" value="ECO:0007669"/>
    <property type="project" value="UniProtKB-KW"/>
</dbReference>
<sequence>VVASEVRELAGRSQAAAEEINELASSSVAIAGQAGEQLARLVPDIQKTAELVQEISAASHEQSSGAEQVNKAIQQLDQVIQQNASSSEEIASTSEELASQAEQLQTTVEFFKVGDDAQWGKMRHVSKGIPVAHLAPASAAKEAESTPKTRDKASKTEAQTKPTGYTIDLNHPQSESERDNQDADFERY</sequence>
<dbReference type="EMBL" id="WJJP01000184">
    <property type="protein sequence ID" value="MBD3324100.1"/>
    <property type="molecule type" value="Genomic_DNA"/>
</dbReference>
<evidence type="ECO:0000256" key="2">
    <source>
        <dbReference type="ARBA" id="ARBA00029447"/>
    </source>
</evidence>
<dbReference type="GO" id="GO:0005886">
    <property type="term" value="C:plasma membrane"/>
    <property type="evidence" value="ECO:0007669"/>
    <property type="project" value="TreeGrafter"/>
</dbReference>
<reference evidence="6" key="1">
    <citation type="submission" date="2019-11" db="EMBL/GenBank/DDBJ databases">
        <title>Microbial mats filling the niche in hypersaline microbial mats.</title>
        <authorList>
            <person name="Wong H.L."/>
            <person name="Macleod F.I."/>
            <person name="White R.A. III"/>
            <person name="Burns B.P."/>
        </authorList>
    </citation>
    <scope>NUCLEOTIDE SEQUENCE</scope>
    <source>
        <strain evidence="6">Rbin_158</strain>
    </source>
</reference>
<organism evidence="6 7">
    <name type="scientific">candidate division KSB3 bacterium</name>
    <dbReference type="NCBI Taxonomy" id="2044937"/>
    <lineage>
        <taxon>Bacteria</taxon>
        <taxon>candidate division KSB3</taxon>
    </lineage>
</organism>
<protein>
    <recommendedName>
        <fullName evidence="5">Methyl-accepting transducer domain-containing protein</fullName>
    </recommendedName>
</protein>
<dbReference type="SUPFAM" id="SSF58104">
    <property type="entry name" value="Methyl-accepting chemotaxis protein (MCP) signaling domain"/>
    <property type="match status" value="1"/>
</dbReference>
<gene>
    <name evidence="6" type="ORF">GF339_05915</name>
</gene>
<dbReference type="InterPro" id="IPR051310">
    <property type="entry name" value="MCP_chemotaxis"/>
</dbReference>
<feature type="compositionally biased region" description="Basic and acidic residues" evidence="4">
    <location>
        <begin position="141"/>
        <end position="155"/>
    </location>
</feature>
<evidence type="ECO:0000259" key="5">
    <source>
        <dbReference type="PROSITE" id="PS50111"/>
    </source>
</evidence>
<keyword evidence="1" id="KW-0145">Chemotaxis</keyword>
<dbReference type="Gene3D" id="1.10.287.950">
    <property type="entry name" value="Methyl-accepting chemotaxis protein"/>
    <property type="match status" value="1"/>
</dbReference>
<evidence type="ECO:0000256" key="4">
    <source>
        <dbReference type="SAM" id="MobiDB-lite"/>
    </source>
</evidence>
<feature type="compositionally biased region" description="Low complexity" evidence="4">
    <location>
        <begin position="84"/>
        <end position="99"/>
    </location>
</feature>
<dbReference type="PANTHER" id="PTHR43531">
    <property type="entry name" value="PROTEIN ICFG"/>
    <property type="match status" value="1"/>
</dbReference>